<dbReference type="InterPro" id="IPR036814">
    <property type="entry name" value="YqcC-like_sf"/>
</dbReference>
<feature type="domain" description="YqcC-like" evidence="1">
    <location>
        <begin position="10"/>
        <end position="105"/>
    </location>
</feature>
<dbReference type="InterPro" id="IPR007384">
    <property type="entry name" value="UCP006257"/>
</dbReference>
<dbReference type="SUPFAM" id="SSF158452">
    <property type="entry name" value="YqcC-like"/>
    <property type="match status" value="1"/>
</dbReference>
<dbReference type="PANTHER" id="PTHR39586">
    <property type="entry name" value="CYTOPLASMIC PROTEIN-RELATED"/>
    <property type="match status" value="1"/>
</dbReference>
<organism evidence="2 3">
    <name type="scientific">Pseudomonas taetrolens</name>
    <dbReference type="NCBI Taxonomy" id="47884"/>
    <lineage>
        <taxon>Bacteria</taxon>
        <taxon>Pseudomonadati</taxon>
        <taxon>Pseudomonadota</taxon>
        <taxon>Gammaproteobacteria</taxon>
        <taxon>Pseudomonadales</taxon>
        <taxon>Pseudomonadaceae</taxon>
        <taxon>Pseudomonas</taxon>
    </lineage>
</organism>
<keyword evidence="3" id="KW-1185">Reference proteome</keyword>
<dbReference type="Gene3D" id="1.20.1440.40">
    <property type="entry name" value="YqcC-like"/>
    <property type="match status" value="1"/>
</dbReference>
<evidence type="ECO:0000259" key="1">
    <source>
        <dbReference type="Pfam" id="PF04287"/>
    </source>
</evidence>
<dbReference type="EMBL" id="FNRS01000001">
    <property type="protein sequence ID" value="SED14932.1"/>
    <property type="molecule type" value="Genomic_DNA"/>
</dbReference>
<dbReference type="PIRSF" id="PIRSF006257">
    <property type="entry name" value="UCP006257"/>
    <property type="match status" value="1"/>
</dbReference>
<dbReference type="InterPro" id="IPR023376">
    <property type="entry name" value="YqcC-like_dom"/>
</dbReference>
<dbReference type="Pfam" id="PF04287">
    <property type="entry name" value="DUF446"/>
    <property type="match status" value="1"/>
</dbReference>
<evidence type="ECO:0000313" key="3">
    <source>
        <dbReference type="Proteomes" id="UP000183155"/>
    </source>
</evidence>
<evidence type="ECO:0000313" key="2">
    <source>
        <dbReference type="EMBL" id="SED14932.1"/>
    </source>
</evidence>
<sequence>MVMDPRIPAIADHLLLIEHEMRIQGLWSDAVPGADALASTEPFSVDRLEFEEWVQWIFLPKMKLLIEQGQPLPSVSGIAEMADHVFGQRRGNWKPLLKHFKDFDLLISTSA</sequence>
<dbReference type="PANTHER" id="PTHR39586:SF1">
    <property type="entry name" value="CYTOPLASMIC PROTEIN"/>
    <property type="match status" value="1"/>
</dbReference>
<protein>
    <submittedName>
        <fullName evidence="2">Uncharacterized conserved protein YqcC, DUF446 family</fullName>
    </submittedName>
</protein>
<dbReference type="Proteomes" id="UP000183155">
    <property type="component" value="Unassembled WGS sequence"/>
</dbReference>
<proteinExistence type="predicted"/>
<comment type="caution">
    <text evidence="2">The sequence shown here is derived from an EMBL/GenBank/DDBJ whole genome shotgun (WGS) entry which is preliminary data.</text>
</comment>
<reference evidence="2 3" key="1">
    <citation type="submission" date="2016-10" db="EMBL/GenBank/DDBJ databases">
        <authorList>
            <person name="Varghese N."/>
            <person name="Submissions S."/>
        </authorList>
    </citation>
    <scope>NUCLEOTIDE SEQUENCE [LARGE SCALE GENOMIC DNA]</scope>
    <source>
        <strain evidence="2 3">BS3652</strain>
    </source>
</reference>
<accession>A0A1H4YAB2</accession>
<gene>
    <name evidence="2" type="ORF">SAMN04490203_3928</name>
</gene>
<name>A0A1H4YAB2_PSETA</name>